<sequence length="90" mass="9808">MSNSSPLPNESIAQPSPETDRGTDAFHRLVRTIKQPAQFLSFWAAIALPFVHVPLLAQGLGDPTVTMTFLTLLAINVLALYFGHGYNESP</sequence>
<keyword evidence="4" id="KW-1185">Reference proteome</keyword>
<keyword evidence="2" id="KW-1133">Transmembrane helix</keyword>
<feature type="compositionally biased region" description="Polar residues" evidence="1">
    <location>
        <begin position="1"/>
        <end position="17"/>
    </location>
</feature>
<proteinExistence type="predicted"/>
<dbReference type="KEGG" id="hlr:HALLA_19730"/>
<dbReference type="Proteomes" id="UP000019024">
    <property type="component" value="Chromosome"/>
</dbReference>
<keyword evidence="2" id="KW-0472">Membrane</keyword>
<evidence type="ECO:0000256" key="2">
    <source>
        <dbReference type="SAM" id="Phobius"/>
    </source>
</evidence>
<dbReference type="eggNOG" id="arCOG07497">
    <property type="taxonomic scope" value="Archaea"/>
</dbReference>
<dbReference type="PATRIC" id="fig|797299.3.peg.2941"/>
<dbReference type="STRING" id="797299.HALLA_19730"/>
<gene>
    <name evidence="3" type="ORF">HALLA_19730</name>
</gene>
<dbReference type="OrthoDB" id="340775at2157"/>
<feature type="transmembrane region" description="Helical" evidence="2">
    <location>
        <begin position="37"/>
        <end position="57"/>
    </location>
</feature>
<organism evidence="3 4">
    <name type="scientific">Halostagnicola larsenii XH-48</name>
    <dbReference type="NCBI Taxonomy" id="797299"/>
    <lineage>
        <taxon>Archaea</taxon>
        <taxon>Methanobacteriati</taxon>
        <taxon>Methanobacteriota</taxon>
        <taxon>Stenosarchaea group</taxon>
        <taxon>Halobacteria</taxon>
        <taxon>Halobacteriales</taxon>
        <taxon>Natrialbaceae</taxon>
        <taxon>Halostagnicola</taxon>
    </lineage>
</organism>
<dbReference type="Pfam" id="PF26071">
    <property type="entry name" value="DUF8028"/>
    <property type="match status" value="1"/>
</dbReference>
<protein>
    <submittedName>
        <fullName evidence="3">Uncharacterized protein</fullName>
    </submittedName>
</protein>
<dbReference type="EMBL" id="CP007055">
    <property type="protein sequence ID" value="AHG00687.1"/>
    <property type="molecule type" value="Genomic_DNA"/>
</dbReference>
<feature type="transmembrane region" description="Helical" evidence="2">
    <location>
        <begin position="63"/>
        <end position="83"/>
    </location>
</feature>
<dbReference type="AlphaFoldDB" id="W0JTQ0"/>
<evidence type="ECO:0000313" key="4">
    <source>
        <dbReference type="Proteomes" id="UP000019024"/>
    </source>
</evidence>
<dbReference type="HOGENOM" id="CLU_170795_0_1_2"/>
<evidence type="ECO:0000313" key="3">
    <source>
        <dbReference type="EMBL" id="AHG00687.1"/>
    </source>
</evidence>
<reference evidence="3 4" key="1">
    <citation type="submission" date="2014-01" db="EMBL/GenBank/DDBJ databases">
        <authorList>
            <consortium name="DOE Joint Genome Institute"/>
            <person name="Anderson I."/>
            <person name="Huntemann M."/>
            <person name="Han J."/>
            <person name="Chen A."/>
            <person name="Kyrpides N."/>
            <person name="Mavromatis K."/>
            <person name="Markowitz V."/>
            <person name="Palaniappan K."/>
            <person name="Ivanova N."/>
            <person name="Schaumberg A."/>
            <person name="Pati A."/>
            <person name="Liolios K."/>
            <person name="Nordberg H.P."/>
            <person name="Cantor M.N."/>
            <person name="Hua S.X."/>
            <person name="Woyke T."/>
        </authorList>
    </citation>
    <scope>NUCLEOTIDE SEQUENCE [LARGE SCALE GENOMIC DNA]</scope>
    <source>
        <strain evidence="3 4">XH-48</strain>
    </source>
</reference>
<keyword evidence="2" id="KW-0812">Transmembrane</keyword>
<name>W0JTQ0_9EURY</name>
<dbReference type="GeneID" id="25146618"/>
<accession>W0JTQ0</accession>
<evidence type="ECO:0000256" key="1">
    <source>
        <dbReference type="SAM" id="MobiDB-lite"/>
    </source>
</evidence>
<feature type="region of interest" description="Disordered" evidence="1">
    <location>
        <begin position="1"/>
        <end position="24"/>
    </location>
</feature>
<dbReference type="InterPro" id="IPR058341">
    <property type="entry name" value="DUF8028"/>
</dbReference>
<dbReference type="RefSeq" id="WP_049953939.1">
    <property type="nucleotide sequence ID" value="NZ_CP007055.1"/>
</dbReference>